<proteinExistence type="predicted"/>
<dbReference type="Pfam" id="PF19564">
    <property type="entry name" value="DUF6086"/>
    <property type="match status" value="1"/>
</dbReference>
<dbReference type="OrthoDB" id="3475539at2"/>
<dbReference type="InterPro" id="IPR045732">
    <property type="entry name" value="DUF6086"/>
</dbReference>
<organism evidence="1 2">
    <name type="scientific">Streptomyces mobaraensis</name>
    <name type="common">Streptoverticillium mobaraense</name>
    <dbReference type="NCBI Taxonomy" id="35621"/>
    <lineage>
        <taxon>Bacteria</taxon>
        <taxon>Bacillati</taxon>
        <taxon>Actinomycetota</taxon>
        <taxon>Actinomycetes</taxon>
        <taxon>Kitasatosporales</taxon>
        <taxon>Streptomycetaceae</taxon>
        <taxon>Streptomyces</taxon>
    </lineage>
</organism>
<evidence type="ECO:0000313" key="1">
    <source>
        <dbReference type="EMBL" id="KAB7849204.1"/>
    </source>
</evidence>
<protein>
    <submittedName>
        <fullName evidence="1">Uncharacterized protein</fullName>
    </submittedName>
</protein>
<keyword evidence="2" id="KW-1185">Reference proteome</keyword>
<reference evidence="1 2" key="1">
    <citation type="journal article" date="2019" name="Microb. Cell Fact.">
        <title>Exploring novel herbicidin analogues by transcriptional regulator overexpression and MS/MS molecular networking.</title>
        <authorList>
            <person name="Shi Y."/>
            <person name="Gu R."/>
            <person name="Li Y."/>
            <person name="Wang X."/>
            <person name="Ren W."/>
            <person name="Li X."/>
            <person name="Wang L."/>
            <person name="Xie Y."/>
            <person name="Hong B."/>
        </authorList>
    </citation>
    <scope>NUCLEOTIDE SEQUENCE [LARGE SCALE GENOMIC DNA]</scope>
    <source>
        <strain evidence="1 2">US-43</strain>
    </source>
</reference>
<name>A0A5N5WDB1_STRMB</name>
<dbReference type="EMBL" id="VOKX01000010">
    <property type="protein sequence ID" value="KAB7849204.1"/>
    <property type="molecule type" value="Genomic_DNA"/>
</dbReference>
<comment type="caution">
    <text evidence="1">The sequence shown here is derived from an EMBL/GenBank/DDBJ whole genome shotgun (WGS) entry which is preliminary data.</text>
</comment>
<gene>
    <name evidence="1" type="ORF">FRZ00_07190</name>
</gene>
<dbReference type="AlphaFoldDB" id="A0A5N5WDB1"/>
<evidence type="ECO:0000313" key="2">
    <source>
        <dbReference type="Proteomes" id="UP000327000"/>
    </source>
</evidence>
<accession>A0A5N5WDB1</accession>
<dbReference type="Proteomes" id="UP000327000">
    <property type="component" value="Unassembled WGS sequence"/>
</dbReference>
<dbReference type="RefSeq" id="WP_152262868.1">
    <property type="nucleotide sequence ID" value="NZ_VOKX01000010.1"/>
</dbReference>
<sequence length="120" mass="13452">MSYLFDVGDETVWMPDLRLGALYAGMAETVGTALECPTGLIAIPGELYQIDVPAFEDFVRTVLAYREQRQDDLVDRLLDGVLPISVLMLERCGVSVEGRTERERRYLAEVSGMRLRLVAP</sequence>